<evidence type="ECO:0000313" key="3">
    <source>
        <dbReference type="EMBL" id="GLJ76775.1"/>
    </source>
</evidence>
<evidence type="ECO:0000313" key="4">
    <source>
        <dbReference type="Proteomes" id="UP001142372"/>
    </source>
</evidence>
<dbReference type="RefSeq" id="WP_271177435.1">
    <property type="nucleotide sequence ID" value="NZ_BAAAJO010000009.1"/>
</dbReference>
<sequence length="193" mass="18072">MAKKLLAALIVGAAVALAAPAAANAAPETAGGTCSISPTTVPAGGTTTLTCEDGTFGANESVAYTVSGENGADASLASYRTSVGSAHATKAASSTGGSVLQITVPSDASGAYTVTGTGASSHAEAAATVTVIPADTAAGASSTGSSSTSSGSSIASTGSIVAGYLAWVGGGLIVAGLIALAIIAAVRRRHANS</sequence>
<feature type="transmembrane region" description="Helical" evidence="1">
    <location>
        <begin position="164"/>
        <end position="186"/>
    </location>
</feature>
<evidence type="ECO:0008006" key="5">
    <source>
        <dbReference type="Google" id="ProtNLM"/>
    </source>
</evidence>
<proteinExistence type="predicted"/>
<feature type="chain" id="PRO_5040788892" description="Cell wall protein" evidence="2">
    <location>
        <begin position="26"/>
        <end position="193"/>
    </location>
</feature>
<dbReference type="EMBL" id="BSEN01000011">
    <property type="protein sequence ID" value="GLJ76775.1"/>
    <property type="molecule type" value="Genomic_DNA"/>
</dbReference>
<comment type="caution">
    <text evidence="3">The sequence shown here is derived from an EMBL/GenBank/DDBJ whole genome shotgun (WGS) entry which is preliminary data.</text>
</comment>
<keyword evidence="1" id="KW-0812">Transmembrane</keyword>
<protein>
    <recommendedName>
        <fullName evidence="5">Cell wall protein</fullName>
    </recommendedName>
</protein>
<reference evidence="3" key="1">
    <citation type="journal article" date="2014" name="Int. J. Syst. Evol. Microbiol.">
        <title>Complete genome sequence of Corynebacterium casei LMG S-19264T (=DSM 44701T), isolated from a smear-ripened cheese.</title>
        <authorList>
            <consortium name="US DOE Joint Genome Institute (JGI-PGF)"/>
            <person name="Walter F."/>
            <person name="Albersmeier A."/>
            <person name="Kalinowski J."/>
            <person name="Ruckert C."/>
        </authorList>
    </citation>
    <scope>NUCLEOTIDE SEQUENCE</scope>
    <source>
        <strain evidence="3">VKM Ac-1401</strain>
    </source>
</reference>
<evidence type="ECO:0000256" key="1">
    <source>
        <dbReference type="SAM" id="Phobius"/>
    </source>
</evidence>
<gene>
    <name evidence="3" type="ORF">GCM10017584_23490</name>
</gene>
<evidence type="ECO:0000256" key="2">
    <source>
        <dbReference type="SAM" id="SignalP"/>
    </source>
</evidence>
<reference evidence="3" key="2">
    <citation type="submission" date="2023-01" db="EMBL/GenBank/DDBJ databases">
        <authorList>
            <person name="Sun Q."/>
            <person name="Evtushenko L."/>
        </authorList>
    </citation>
    <scope>NUCLEOTIDE SEQUENCE</scope>
    <source>
        <strain evidence="3">VKM Ac-1401</strain>
    </source>
</reference>
<keyword evidence="2" id="KW-0732">Signal</keyword>
<name>A0A9W6HA80_9MICO</name>
<dbReference type="Proteomes" id="UP001142372">
    <property type="component" value="Unassembled WGS sequence"/>
</dbReference>
<keyword evidence="1" id="KW-0472">Membrane</keyword>
<feature type="signal peptide" evidence="2">
    <location>
        <begin position="1"/>
        <end position="25"/>
    </location>
</feature>
<dbReference type="AlphaFoldDB" id="A0A9W6HA80"/>
<accession>A0A9W6HA80</accession>
<keyword evidence="1" id="KW-1133">Transmembrane helix</keyword>
<keyword evidence="4" id="KW-1185">Reference proteome</keyword>
<organism evidence="3 4">
    <name type="scientific">Leifsonia poae</name>
    <dbReference type="NCBI Taxonomy" id="110933"/>
    <lineage>
        <taxon>Bacteria</taxon>
        <taxon>Bacillati</taxon>
        <taxon>Actinomycetota</taxon>
        <taxon>Actinomycetes</taxon>
        <taxon>Micrococcales</taxon>
        <taxon>Microbacteriaceae</taxon>
        <taxon>Leifsonia</taxon>
    </lineage>
</organism>